<dbReference type="RefSeq" id="WP_154334233.1">
    <property type="nucleotide sequence ID" value="NZ_VTFY01000011.1"/>
</dbReference>
<dbReference type="EMBL" id="VTFY01000011">
    <property type="protein sequence ID" value="MRX83419.1"/>
    <property type="molecule type" value="Genomic_DNA"/>
</dbReference>
<accession>A0A6N7RQ63</accession>
<feature type="compositionally biased region" description="Acidic residues" evidence="1">
    <location>
        <begin position="207"/>
        <end position="223"/>
    </location>
</feature>
<feature type="compositionally biased region" description="Low complexity" evidence="1">
    <location>
        <begin position="156"/>
        <end position="166"/>
    </location>
</feature>
<evidence type="ECO:0000313" key="3">
    <source>
        <dbReference type="Proteomes" id="UP000438093"/>
    </source>
</evidence>
<evidence type="ECO:0000313" key="2">
    <source>
        <dbReference type="EMBL" id="MRX83419.1"/>
    </source>
</evidence>
<feature type="region of interest" description="Disordered" evidence="1">
    <location>
        <begin position="156"/>
        <end position="276"/>
    </location>
</feature>
<proteinExistence type="predicted"/>
<dbReference type="Proteomes" id="UP000438093">
    <property type="component" value="Unassembled WGS sequence"/>
</dbReference>
<feature type="compositionally biased region" description="Pro residues" evidence="1">
    <location>
        <begin position="167"/>
        <end position="183"/>
    </location>
</feature>
<feature type="compositionally biased region" description="Pro residues" evidence="1">
    <location>
        <begin position="246"/>
        <end position="268"/>
    </location>
</feature>
<evidence type="ECO:0000256" key="1">
    <source>
        <dbReference type="SAM" id="MobiDB-lite"/>
    </source>
</evidence>
<keyword evidence="3" id="KW-1185">Reference proteome</keyword>
<reference evidence="3" key="1">
    <citation type="submission" date="2019-08" db="EMBL/GenBank/DDBJ databases">
        <title>Arthrobacter sp. nov., isolated from plateau pika and Tibetan wild ass.</title>
        <authorList>
            <person name="Ge Y."/>
        </authorList>
    </citation>
    <scope>NUCLEOTIDE SEQUENCE [LARGE SCALE GENOMIC DNA]</scope>
    <source>
        <strain evidence="3">HF-4214</strain>
    </source>
</reference>
<name>A0A6N7RQ63_9ACTN</name>
<organism evidence="2 3">
    <name type="scientific">Eggerthella guodeyinii</name>
    <dbReference type="NCBI Taxonomy" id="2690837"/>
    <lineage>
        <taxon>Bacteria</taxon>
        <taxon>Bacillati</taxon>
        <taxon>Actinomycetota</taxon>
        <taxon>Coriobacteriia</taxon>
        <taxon>Eggerthellales</taxon>
        <taxon>Eggerthellaceae</taxon>
        <taxon>Eggerthella</taxon>
    </lineage>
</organism>
<dbReference type="AlphaFoldDB" id="A0A6N7RQ63"/>
<gene>
    <name evidence="2" type="ORF">GJG86_13095</name>
</gene>
<sequence length="312" mass="33331">MFGKSTEKRVAREADKIVSLKEDMDAISWTRVLEIGKLLQEGVEEADRVALARELVSIAQSNRSLYTRLGIEPAPAPVRVMASGIEVLEGGLAEAAIEERVEQVEKRALPPVAVPSPVEPEPRADEPSEIDFQAAEVQVECDLVAKNDPDEDDFAEAAQAARAGEPAPEPVQAPVPAPDPAPAEPESEPGKPLTIDELIAAATQLEEAVDELEAAAAEIDEPAAPEAPAASDDPTAPMQPVAAAPEPAPQPEPQQTPEPAPHPEPQAKPQPKLAKKRRFARFRNLYESRDGGLCVFEDEHGHLVAVDSSKLA</sequence>
<feature type="compositionally biased region" description="Low complexity" evidence="1">
    <location>
        <begin position="224"/>
        <end position="245"/>
    </location>
</feature>
<comment type="caution">
    <text evidence="2">The sequence shown here is derived from an EMBL/GenBank/DDBJ whole genome shotgun (WGS) entry which is preliminary data.</text>
</comment>
<protein>
    <submittedName>
        <fullName evidence="2">Uncharacterized protein</fullName>
    </submittedName>
</protein>